<evidence type="ECO:0000256" key="1">
    <source>
        <dbReference type="SAM" id="SignalP"/>
    </source>
</evidence>
<organism evidence="2 3">
    <name type="scientific">Mycena albidolilacea</name>
    <dbReference type="NCBI Taxonomy" id="1033008"/>
    <lineage>
        <taxon>Eukaryota</taxon>
        <taxon>Fungi</taxon>
        <taxon>Dikarya</taxon>
        <taxon>Basidiomycota</taxon>
        <taxon>Agaricomycotina</taxon>
        <taxon>Agaricomycetes</taxon>
        <taxon>Agaricomycetidae</taxon>
        <taxon>Agaricales</taxon>
        <taxon>Marasmiineae</taxon>
        <taxon>Mycenaceae</taxon>
        <taxon>Mycena</taxon>
    </lineage>
</organism>
<gene>
    <name evidence="2" type="ORF">DFH08DRAFT_836548</name>
</gene>
<reference evidence="2" key="1">
    <citation type="submission" date="2023-03" db="EMBL/GenBank/DDBJ databases">
        <title>Massive genome expansion in bonnet fungi (Mycena s.s.) driven by repeated elements and novel gene families across ecological guilds.</title>
        <authorList>
            <consortium name="Lawrence Berkeley National Laboratory"/>
            <person name="Harder C.B."/>
            <person name="Miyauchi S."/>
            <person name="Viragh M."/>
            <person name="Kuo A."/>
            <person name="Thoen E."/>
            <person name="Andreopoulos B."/>
            <person name="Lu D."/>
            <person name="Skrede I."/>
            <person name="Drula E."/>
            <person name="Henrissat B."/>
            <person name="Morin E."/>
            <person name="Kohler A."/>
            <person name="Barry K."/>
            <person name="LaButti K."/>
            <person name="Morin E."/>
            <person name="Salamov A."/>
            <person name="Lipzen A."/>
            <person name="Mereny Z."/>
            <person name="Hegedus B."/>
            <person name="Baldrian P."/>
            <person name="Stursova M."/>
            <person name="Weitz H."/>
            <person name="Taylor A."/>
            <person name="Grigoriev I.V."/>
            <person name="Nagy L.G."/>
            <person name="Martin F."/>
            <person name="Kauserud H."/>
        </authorList>
    </citation>
    <scope>NUCLEOTIDE SEQUENCE</scope>
    <source>
        <strain evidence="2">CBHHK002</strain>
    </source>
</reference>
<proteinExistence type="predicted"/>
<dbReference type="Proteomes" id="UP001218218">
    <property type="component" value="Unassembled WGS sequence"/>
</dbReference>
<comment type="caution">
    <text evidence="2">The sequence shown here is derived from an EMBL/GenBank/DDBJ whole genome shotgun (WGS) entry which is preliminary data.</text>
</comment>
<evidence type="ECO:0000313" key="3">
    <source>
        <dbReference type="Proteomes" id="UP001218218"/>
    </source>
</evidence>
<feature type="signal peptide" evidence="1">
    <location>
        <begin position="1"/>
        <end position="26"/>
    </location>
</feature>
<accession>A0AAD7F5X1</accession>
<protein>
    <submittedName>
        <fullName evidence="2">Uncharacterized protein</fullName>
    </submittedName>
</protein>
<feature type="chain" id="PRO_5042170808" evidence="1">
    <location>
        <begin position="27"/>
        <end position="157"/>
    </location>
</feature>
<name>A0AAD7F5X1_9AGAR</name>
<keyword evidence="3" id="KW-1185">Reference proteome</keyword>
<evidence type="ECO:0000313" key="2">
    <source>
        <dbReference type="EMBL" id="KAJ7367100.1"/>
    </source>
</evidence>
<dbReference type="AlphaFoldDB" id="A0AAD7F5X1"/>
<dbReference type="EMBL" id="JARIHO010000002">
    <property type="protein sequence ID" value="KAJ7367100.1"/>
    <property type="molecule type" value="Genomic_DNA"/>
</dbReference>
<sequence length="157" mass="16775">MFSFFTSSALPSVMLAVLSSLAAVDALCLPCQVGLGQTPLSLKTPSSPLSRRGVYSPPITSPDASTRWVRGTEVTVTWSTSNMPQSVTNPKGTLLLGYLEEGSSNEHLDLDHPLAEGFDIRDGHRTIRVPDAATPRDNYIVVLMGDSGNASPKFTIV</sequence>
<keyword evidence="1" id="KW-0732">Signal</keyword>